<dbReference type="Proteomes" id="UP000399692">
    <property type="component" value="Unassembled WGS sequence"/>
</dbReference>
<evidence type="ECO:0000256" key="4">
    <source>
        <dbReference type="ARBA" id="ARBA00023136"/>
    </source>
</evidence>
<evidence type="ECO:0000256" key="3">
    <source>
        <dbReference type="ARBA" id="ARBA00022989"/>
    </source>
</evidence>
<proteinExistence type="predicted"/>
<dbReference type="GO" id="GO:0016020">
    <property type="term" value="C:membrane"/>
    <property type="evidence" value="ECO:0007669"/>
    <property type="project" value="UniProtKB-SubCell"/>
</dbReference>
<feature type="transmembrane region" description="Helical" evidence="5">
    <location>
        <begin position="275"/>
        <end position="293"/>
    </location>
</feature>
<dbReference type="PANTHER" id="PTHR47685:SF1">
    <property type="entry name" value="MAGNESIUM TRANSPORT PROTEIN CORA"/>
    <property type="match status" value="1"/>
</dbReference>
<protein>
    <recommendedName>
        <fullName evidence="8">Magnesium transporter</fullName>
    </recommendedName>
</protein>
<evidence type="ECO:0008006" key="8">
    <source>
        <dbReference type="Google" id="ProtNLM"/>
    </source>
</evidence>
<evidence type="ECO:0000313" key="6">
    <source>
        <dbReference type="EMBL" id="VVN05608.1"/>
    </source>
</evidence>
<gene>
    <name evidence="6" type="ORF">PS631_03588</name>
</gene>
<dbReference type="InterPro" id="IPR050829">
    <property type="entry name" value="CorA_MIT"/>
</dbReference>
<sequence>MSLSCELTAWKRLHADHPQMLEDLGKLHGVDLVPKSIARPGATMRIRCARLYGEQVVVTDLLWHQGDDDRTLFTVETGHRVLRAGQLLQRMQAQGLSADSSQSISLLLLQQLLGQTSMVLDRIDQGLTVSSQSLRDFQMNVGTNRARGAEDLSDVDSHLSTLNLPLSFVLQSLDDLEQAALRLRRAAAMQPTALPAGHVDGLIAQIEGMQRRARFTLERQRFHRRAAGETVAMSDLNVTKVFTVLWAAFIPGTALINWYGQNFRVMPELAWDGSLWTQLFAVLVLTAVPVWMVKQSGALR</sequence>
<accession>A0A5E6UL97</accession>
<evidence type="ECO:0000256" key="2">
    <source>
        <dbReference type="ARBA" id="ARBA00022692"/>
    </source>
</evidence>
<dbReference type="GO" id="GO:0015099">
    <property type="term" value="F:nickel cation transmembrane transporter activity"/>
    <property type="evidence" value="ECO:0007669"/>
    <property type="project" value="TreeGrafter"/>
</dbReference>
<evidence type="ECO:0000256" key="1">
    <source>
        <dbReference type="ARBA" id="ARBA00004141"/>
    </source>
</evidence>
<keyword evidence="3 5" id="KW-1133">Transmembrane helix</keyword>
<dbReference type="GO" id="GO:0015087">
    <property type="term" value="F:cobalt ion transmembrane transporter activity"/>
    <property type="evidence" value="ECO:0007669"/>
    <property type="project" value="TreeGrafter"/>
</dbReference>
<evidence type="ECO:0000313" key="7">
    <source>
        <dbReference type="Proteomes" id="UP000399692"/>
    </source>
</evidence>
<dbReference type="InterPro" id="IPR002523">
    <property type="entry name" value="MgTranspt_CorA/ZnTranspt_ZntB"/>
</dbReference>
<dbReference type="OrthoDB" id="9803416at2"/>
<reference evidence="6 7" key="1">
    <citation type="submission" date="2019-09" db="EMBL/GenBank/DDBJ databases">
        <authorList>
            <person name="Chandra G."/>
            <person name="Truman W A."/>
        </authorList>
    </citation>
    <scope>NUCLEOTIDE SEQUENCE [LARGE SCALE GENOMIC DNA]</scope>
    <source>
        <strain evidence="6">PS631</strain>
    </source>
</reference>
<feature type="transmembrane region" description="Helical" evidence="5">
    <location>
        <begin position="241"/>
        <end position="260"/>
    </location>
</feature>
<dbReference type="PANTHER" id="PTHR47685">
    <property type="entry name" value="MAGNESIUM TRANSPORT PROTEIN CORA"/>
    <property type="match status" value="1"/>
</dbReference>
<comment type="subcellular location">
    <subcellularLocation>
        <location evidence="1">Membrane</location>
        <topology evidence="1">Multi-pass membrane protein</topology>
    </subcellularLocation>
</comment>
<organism evidence="6 7">
    <name type="scientific">Pseudomonas fluorescens</name>
    <dbReference type="NCBI Taxonomy" id="294"/>
    <lineage>
        <taxon>Bacteria</taxon>
        <taxon>Pseudomonadati</taxon>
        <taxon>Pseudomonadota</taxon>
        <taxon>Gammaproteobacteria</taxon>
        <taxon>Pseudomonadales</taxon>
        <taxon>Pseudomonadaceae</taxon>
        <taxon>Pseudomonas</taxon>
    </lineage>
</organism>
<dbReference type="Pfam" id="PF01544">
    <property type="entry name" value="CorA"/>
    <property type="match status" value="1"/>
</dbReference>
<evidence type="ECO:0000256" key="5">
    <source>
        <dbReference type="SAM" id="Phobius"/>
    </source>
</evidence>
<dbReference type="AlphaFoldDB" id="A0A5E6UL97"/>
<dbReference type="EMBL" id="CABVHF010000013">
    <property type="protein sequence ID" value="VVN05608.1"/>
    <property type="molecule type" value="Genomic_DNA"/>
</dbReference>
<dbReference type="RefSeq" id="WP_150570892.1">
    <property type="nucleotide sequence ID" value="NZ_CABVHF010000013.1"/>
</dbReference>
<dbReference type="InterPro" id="IPR045863">
    <property type="entry name" value="CorA_TM1_TM2"/>
</dbReference>
<dbReference type="Gene3D" id="1.20.58.340">
    <property type="entry name" value="Magnesium transport protein CorA, transmembrane region"/>
    <property type="match status" value="1"/>
</dbReference>
<name>A0A5E6UL97_PSEFL</name>
<keyword evidence="2 5" id="KW-0812">Transmembrane</keyword>
<dbReference type="GO" id="GO:0015095">
    <property type="term" value="F:magnesium ion transmembrane transporter activity"/>
    <property type="evidence" value="ECO:0007669"/>
    <property type="project" value="TreeGrafter"/>
</dbReference>
<keyword evidence="4 5" id="KW-0472">Membrane</keyword>
<dbReference type="SUPFAM" id="SSF144083">
    <property type="entry name" value="Magnesium transport protein CorA, transmembrane region"/>
    <property type="match status" value="1"/>
</dbReference>